<feature type="non-terminal residue" evidence="2">
    <location>
        <position position="1"/>
    </location>
</feature>
<dbReference type="FunCoup" id="D8R0P9">
    <property type="interactions" value="1270"/>
</dbReference>
<gene>
    <name evidence="1" type="ORF">SELMODRAFT_69601</name>
    <name evidence="2" type="ORF">SELMODRAFT_69602</name>
</gene>
<dbReference type="Proteomes" id="UP000001514">
    <property type="component" value="Unassembled WGS sequence"/>
</dbReference>
<name>D8R0P9_SELML</name>
<dbReference type="OMA" id="RNVMKGH"/>
<accession>D8R0P9</accession>
<dbReference type="AlphaFoldDB" id="D8R0P9"/>
<dbReference type="PANTHER" id="PTHR36781">
    <property type="entry name" value="OS05G0114600 PROTEIN"/>
    <property type="match status" value="1"/>
</dbReference>
<dbReference type="Gramene" id="EFJ32825">
    <property type="protein sequence ID" value="EFJ32825"/>
    <property type="gene ID" value="SELMODRAFT_69601"/>
</dbReference>
<proteinExistence type="predicted"/>
<feature type="non-terminal residue" evidence="2">
    <location>
        <position position="88"/>
    </location>
</feature>
<keyword evidence="3" id="KW-1185">Reference proteome</keyword>
<protein>
    <submittedName>
        <fullName evidence="2">Uncharacterized protein</fullName>
    </submittedName>
</protein>
<dbReference type="EMBL" id="GL377572">
    <property type="protein sequence ID" value="EFJ32825.1"/>
    <property type="molecule type" value="Genomic_DNA"/>
</dbReference>
<organism evidence="3">
    <name type="scientific">Selaginella moellendorffii</name>
    <name type="common">Spikemoss</name>
    <dbReference type="NCBI Taxonomy" id="88036"/>
    <lineage>
        <taxon>Eukaryota</taxon>
        <taxon>Viridiplantae</taxon>
        <taxon>Streptophyta</taxon>
        <taxon>Embryophyta</taxon>
        <taxon>Tracheophyta</taxon>
        <taxon>Lycopodiopsida</taxon>
        <taxon>Selaginellales</taxon>
        <taxon>Selaginellaceae</taxon>
        <taxon>Selaginella</taxon>
    </lineage>
</organism>
<dbReference type="PANTHER" id="PTHR36781:SF1">
    <property type="entry name" value="OS05G0114600 PROTEIN"/>
    <property type="match status" value="1"/>
</dbReference>
<dbReference type="HOGENOM" id="CLU_111792_1_0_1"/>
<dbReference type="InParanoid" id="D8R0P9"/>
<dbReference type="KEGG" id="smo:SELMODRAFT_69602"/>
<evidence type="ECO:0000313" key="2">
    <source>
        <dbReference type="EMBL" id="EFJ34620.1"/>
    </source>
</evidence>
<dbReference type="STRING" id="88036.D8R0P9"/>
<dbReference type="OrthoDB" id="18529at2759"/>
<evidence type="ECO:0000313" key="1">
    <source>
        <dbReference type="EMBL" id="EFJ32825.1"/>
    </source>
</evidence>
<dbReference type="Gramene" id="EFJ34620">
    <property type="protein sequence ID" value="EFJ34620"/>
    <property type="gene ID" value="SELMODRAFT_69602"/>
</dbReference>
<reference evidence="2 3" key="1">
    <citation type="journal article" date="2011" name="Science">
        <title>The Selaginella genome identifies genetic changes associated with the evolution of vascular plants.</title>
        <authorList>
            <person name="Banks J.A."/>
            <person name="Nishiyama T."/>
            <person name="Hasebe M."/>
            <person name="Bowman J.L."/>
            <person name="Gribskov M."/>
            <person name="dePamphilis C."/>
            <person name="Albert V.A."/>
            <person name="Aono N."/>
            <person name="Aoyama T."/>
            <person name="Ambrose B.A."/>
            <person name="Ashton N.W."/>
            <person name="Axtell M.J."/>
            <person name="Barker E."/>
            <person name="Barker M.S."/>
            <person name="Bennetzen J.L."/>
            <person name="Bonawitz N.D."/>
            <person name="Chapple C."/>
            <person name="Cheng C."/>
            <person name="Correa L.G."/>
            <person name="Dacre M."/>
            <person name="DeBarry J."/>
            <person name="Dreyer I."/>
            <person name="Elias M."/>
            <person name="Engstrom E.M."/>
            <person name="Estelle M."/>
            <person name="Feng L."/>
            <person name="Finet C."/>
            <person name="Floyd S.K."/>
            <person name="Frommer W.B."/>
            <person name="Fujita T."/>
            <person name="Gramzow L."/>
            <person name="Gutensohn M."/>
            <person name="Harholt J."/>
            <person name="Hattori M."/>
            <person name="Heyl A."/>
            <person name="Hirai T."/>
            <person name="Hiwatashi Y."/>
            <person name="Ishikawa M."/>
            <person name="Iwata M."/>
            <person name="Karol K.G."/>
            <person name="Koehler B."/>
            <person name="Kolukisaoglu U."/>
            <person name="Kubo M."/>
            <person name="Kurata T."/>
            <person name="Lalonde S."/>
            <person name="Li K."/>
            <person name="Li Y."/>
            <person name="Litt A."/>
            <person name="Lyons E."/>
            <person name="Manning G."/>
            <person name="Maruyama T."/>
            <person name="Michael T.P."/>
            <person name="Mikami K."/>
            <person name="Miyazaki S."/>
            <person name="Morinaga S."/>
            <person name="Murata T."/>
            <person name="Mueller-Roeber B."/>
            <person name="Nelson D.R."/>
            <person name="Obara M."/>
            <person name="Oguri Y."/>
            <person name="Olmstead R.G."/>
            <person name="Onodera N."/>
            <person name="Petersen B.L."/>
            <person name="Pils B."/>
            <person name="Prigge M."/>
            <person name="Rensing S.A."/>
            <person name="Riano-Pachon D.M."/>
            <person name="Roberts A.W."/>
            <person name="Sato Y."/>
            <person name="Scheller H.V."/>
            <person name="Schulz B."/>
            <person name="Schulz C."/>
            <person name="Shakirov E.V."/>
            <person name="Shibagaki N."/>
            <person name="Shinohara N."/>
            <person name="Shippen D.E."/>
            <person name="Soerensen I."/>
            <person name="Sotooka R."/>
            <person name="Sugimoto N."/>
            <person name="Sugita M."/>
            <person name="Sumikawa N."/>
            <person name="Tanurdzic M."/>
            <person name="Theissen G."/>
            <person name="Ulvskov P."/>
            <person name="Wakazuki S."/>
            <person name="Weng J.K."/>
            <person name="Willats W.W."/>
            <person name="Wipf D."/>
            <person name="Wolf P.G."/>
            <person name="Yang L."/>
            <person name="Zimmer A.D."/>
            <person name="Zhu Q."/>
            <person name="Mitros T."/>
            <person name="Hellsten U."/>
            <person name="Loque D."/>
            <person name="Otillar R."/>
            <person name="Salamov A."/>
            <person name="Schmutz J."/>
            <person name="Shapiro H."/>
            <person name="Lindquist E."/>
            <person name="Lucas S."/>
            <person name="Rokhsar D."/>
            <person name="Grigoriev I.V."/>
        </authorList>
    </citation>
    <scope>NUCLEOTIDE SEQUENCE [LARGE SCALE GENOMIC DNA]</scope>
</reference>
<dbReference type="KEGG" id="smo:SELMODRAFT_69601"/>
<sequence length="88" mass="10573">KLKRWGEELKKGVWGYWEDHRWKPLQISARQRAKIKREVLLAGGDWPYDKPRKEMRNVMKGHKGDRISAERRKTTAEIMQRMPQMVAD</sequence>
<evidence type="ECO:0000313" key="3">
    <source>
        <dbReference type="Proteomes" id="UP000001514"/>
    </source>
</evidence>
<dbReference type="eggNOG" id="ENOG502RZ7T">
    <property type="taxonomic scope" value="Eukaryota"/>
</dbReference>
<dbReference type="EMBL" id="GL377569">
    <property type="protein sequence ID" value="EFJ34620.1"/>
    <property type="molecule type" value="Genomic_DNA"/>
</dbReference>